<sequence length="130" mass="14246">PDAAMETWVTMYPYQARRPDELSVVAGERLRVWPQQQQTQPGWLLGCSLRTGAKGYLPATYARLAGLDDSGYSEQVSCSPPTEAAHVMLELFVVTPVLCGHCDDYIWGQGCVGKRCQECGTSFHAGCLGF</sequence>
<feature type="domain" description="Phorbol-ester/DAG-type" evidence="6">
    <location>
        <begin position="85"/>
        <end position="130"/>
    </location>
</feature>
<dbReference type="InterPro" id="IPR046349">
    <property type="entry name" value="C1-like_sf"/>
</dbReference>
<evidence type="ECO:0000256" key="1">
    <source>
        <dbReference type="ARBA" id="ARBA00022443"/>
    </source>
</evidence>
<accession>A0A1E1WZS5</accession>
<dbReference type="InterPro" id="IPR002219">
    <property type="entry name" value="PKC_DAG/PE"/>
</dbReference>
<feature type="non-terminal residue" evidence="7">
    <location>
        <position position="130"/>
    </location>
</feature>
<dbReference type="SUPFAM" id="SSF50044">
    <property type="entry name" value="SH3-domain"/>
    <property type="match status" value="1"/>
</dbReference>
<dbReference type="GO" id="GO:0016301">
    <property type="term" value="F:kinase activity"/>
    <property type="evidence" value="ECO:0007669"/>
    <property type="project" value="UniProtKB-KW"/>
</dbReference>
<evidence type="ECO:0000256" key="3">
    <source>
        <dbReference type="ARBA" id="ARBA00022833"/>
    </source>
</evidence>
<keyword evidence="3" id="KW-0862">Zinc</keyword>
<evidence type="ECO:0000259" key="5">
    <source>
        <dbReference type="PROSITE" id="PS50002"/>
    </source>
</evidence>
<organism evidence="7">
    <name type="scientific">Amblyomma aureolatum</name>
    <dbReference type="NCBI Taxonomy" id="187763"/>
    <lineage>
        <taxon>Eukaryota</taxon>
        <taxon>Metazoa</taxon>
        <taxon>Ecdysozoa</taxon>
        <taxon>Arthropoda</taxon>
        <taxon>Chelicerata</taxon>
        <taxon>Arachnida</taxon>
        <taxon>Acari</taxon>
        <taxon>Parasitiformes</taxon>
        <taxon>Ixodida</taxon>
        <taxon>Ixodoidea</taxon>
        <taxon>Ixodidae</taxon>
        <taxon>Amblyomminae</taxon>
        <taxon>Amblyomma</taxon>
    </lineage>
</organism>
<dbReference type="PROSITE" id="PS50002">
    <property type="entry name" value="SH3"/>
    <property type="match status" value="1"/>
</dbReference>
<keyword evidence="7" id="KW-0418">Kinase</keyword>
<dbReference type="SMART" id="SM00326">
    <property type="entry name" value="SH3"/>
    <property type="match status" value="1"/>
</dbReference>
<proteinExistence type="evidence at transcript level"/>
<dbReference type="Pfam" id="PF00130">
    <property type="entry name" value="C1_1"/>
    <property type="match status" value="1"/>
</dbReference>
<dbReference type="Gene3D" id="2.30.30.40">
    <property type="entry name" value="SH3 Domains"/>
    <property type="match status" value="1"/>
</dbReference>
<protein>
    <submittedName>
        <fullName evidence="7">Putative phosphatidylinositol 3-kinase regulatory subunit alpha-like isoform x2</fullName>
    </submittedName>
</protein>
<dbReference type="AlphaFoldDB" id="A0A1E1WZS5"/>
<evidence type="ECO:0000256" key="2">
    <source>
        <dbReference type="ARBA" id="ARBA00022723"/>
    </source>
</evidence>
<evidence type="ECO:0000259" key="6">
    <source>
        <dbReference type="PROSITE" id="PS50081"/>
    </source>
</evidence>
<keyword evidence="1 4" id="KW-0728">SH3 domain</keyword>
<reference evidence="7" key="1">
    <citation type="journal article" date="2017" name="Front. Cell. Infect. Microbiol.">
        <title>The Distinct Transcriptional Response of the Midgut of Amblyomma sculptum and Amblyomma aureolatum Ticks to Rickettsia rickettsii Correlates to Their Differences in Susceptibility to Infection.</title>
        <authorList>
            <person name="Martins L.A."/>
            <person name="Galletti M.F.B.M."/>
            <person name="Ribeiro J.M."/>
            <person name="Fujita A."/>
            <person name="Costa F.B."/>
            <person name="Labruna M.B."/>
            <person name="Daffre S."/>
            <person name="Fogaca A.C."/>
        </authorList>
    </citation>
    <scope>NUCLEOTIDE SEQUENCE</scope>
</reference>
<feature type="non-terminal residue" evidence="7">
    <location>
        <position position="1"/>
    </location>
</feature>
<evidence type="ECO:0000313" key="7">
    <source>
        <dbReference type="EMBL" id="JAT92533.1"/>
    </source>
</evidence>
<keyword evidence="2" id="KW-0479">Metal-binding</keyword>
<keyword evidence="7" id="KW-0808">Transferase</keyword>
<dbReference type="GO" id="GO:0046872">
    <property type="term" value="F:metal ion binding"/>
    <property type="evidence" value="ECO:0007669"/>
    <property type="project" value="UniProtKB-KW"/>
</dbReference>
<dbReference type="Gene3D" id="3.30.60.20">
    <property type="match status" value="1"/>
</dbReference>
<dbReference type="InterPro" id="IPR036028">
    <property type="entry name" value="SH3-like_dom_sf"/>
</dbReference>
<feature type="domain" description="SH3" evidence="5">
    <location>
        <begin position="3"/>
        <end position="67"/>
    </location>
</feature>
<evidence type="ECO:0000256" key="4">
    <source>
        <dbReference type="PROSITE-ProRule" id="PRU00192"/>
    </source>
</evidence>
<dbReference type="EMBL" id="GFAC01006655">
    <property type="protein sequence ID" value="JAT92533.1"/>
    <property type="molecule type" value="mRNA"/>
</dbReference>
<name>A0A1E1WZS5_9ACAR</name>
<dbReference type="SUPFAM" id="SSF57889">
    <property type="entry name" value="Cysteine-rich domain"/>
    <property type="match status" value="1"/>
</dbReference>
<dbReference type="InterPro" id="IPR001452">
    <property type="entry name" value="SH3_domain"/>
</dbReference>
<dbReference type="PROSITE" id="PS50081">
    <property type="entry name" value="ZF_DAG_PE_2"/>
    <property type="match status" value="1"/>
</dbReference>
<dbReference type="Pfam" id="PF14604">
    <property type="entry name" value="SH3_9"/>
    <property type="match status" value="1"/>
</dbReference>